<protein>
    <submittedName>
        <fullName evidence="2">Uncharacterized protein</fullName>
    </submittedName>
</protein>
<dbReference type="KEGG" id="ttf:THTE_3302"/>
<reference evidence="2 3" key="1">
    <citation type="journal article" name="Front. Microbiol.">
        <title>Sugar Metabolism of the First Thermophilic Planctomycete Thermogutta terrifontis: Comparative Genomic and Transcriptomic Approaches.</title>
        <authorList>
            <person name="Elcheninov A.G."/>
            <person name="Menzel P."/>
            <person name="Gudbergsdottir S.R."/>
            <person name="Slesarev A.I."/>
            <person name="Kadnikov V.V."/>
            <person name="Krogh A."/>
            <person name="Bonch-Osmolovskaya E.A."/>
            <person name="Peng X."/>
            <person name="Kublanov I.V."/>
        </authorList>
    </citation>
    <scope>NUCLEOTIDE SEQUENCE [LARGE SCALE GENOMIC DNA]</scope>
    <source>
        <strain evidence="2 3">R1</strain>
    </source>
</reference>
<name>A0A286RIX3_9BACT</name>
<dbReference type="Proteomes" id="UP000215086">
    <property type="component" value="Chromosome"/>
</dbReference>
<dbReference type="AlphaFoldDB" id="A0A286RIX3"/>
<keyword evidence="3" id="KW-1185">Reference proteome</keyword>
<evidence type="ECO:0000313" key="3">
    <source>
        <dbReference type="Proteomes" id="UP000215086"/>
    </source>
</evidence>
<gene>
    <name evidence="2" type="ORF">THTE_3302</name>
</gene>
<evidence type="ECO:0000313" key="2">
    <source>
        <dbReference type="EMBL" id="ASV75904.1"/>
    </source>
</evidence>
<accession>A0A286RIX3</accession>
<proteinExistence type="predicted"/>
<organism evidence="2 3">
    <name type="scientific">Thermogutta terrifontis</name>
    <dbReference type="NCBI Taxonomy" id="1331910"/>
    <lineage>
        <taxon>Bacteria</taxon>
        <taxon>Pseudomonadati</taxon>
        <taxon>Planctomycetota</taxon>
        <taxon>Planctomycetia</taxon>
        <taxon>Pirellulales</taxon>
        <taxon>Thermoguttaceae</taxon>
        <taxon>Thermogutta</taxon>
    </lineage>
</organism>
<sequence length="48" mass="5340">MSWRMIQQRNNVDVSAHPSSPKLAPARCDNVFFEEHGHYGGEVALLSG</sequence>
<evidence type="ECO:0000256" key="1">
    <source>
        <dbReference type="SAM" id="MobiDB-lite"/>
    </source>
</evidence>
<feature type="compositionally biased region" description="Polar residues" evidence="1">
    <location>
        <begin position="1"/>
        <end position="13"/>
    </location>
</feature>
<feature type="region of interest" description="Disordered" evidence="1">
    <location>
        <begin position="1"/>
        <end position="22"/>
    </location>
</feature>
<dbReference type="EMBL" id="CP018477">
    <property type="protein sequence ID" value="ASV75904.1"/>
    <property type="molecule type" value="Genomic_DNA"/>
</dbReference>